<comment type="caution">
    <text evidence="2">The sequence shown here is derived from an EMBL/GenBank/DDBJ whole genome shotgun (WGS) entry which is preliminary data.</text>
</comment>
<gene>
    <name evidence="2" type="ORF">IAB93_06885</name>
</gene>
<accession>A0A9D9I5S3</accession>
<evidence type="ECO:0000313" key="3">
    <source>
        <dbReference type="Proteomes" id="UP000823597"/>
    </source>
</evidence>
<name>A0A9D9I5S3_9BACT</name>
<dbReference type="Proteomes" id="UP000823597">
    <property type="component" value="Unassembled WGS sequence"/>
</dbReference>
<proteinExistence type="predicted"/>
<evidence type="ECO:0000313" key="2">
    <source>
        <dbReference type="EMBL" id="MBO8465703.1"/>
    </source>
</evidence>
<protein>
    <submittedName>
        <fullName evidence="2">Uncharacterized protein</fullName>
    </submittedName>
</protein>
<dbReference type="SUPFAM" id="SSF82171">
    <property type="entry name" value="DPP6 N-terminal domain-like"/>
    <property type="match status" value="1"/>
</dbReference>
<sequence length="1012" mass="113235">MDLLKKHIPILTVATLAMAFLMFPRNAAAQYFSLGDDPGSTKWMQLETPNYDVIYPVGTDSLAYDYAFNLERYRPLSLWGISTTGKRMPVILHPYNATANGMVMWAPKRMELLTTPDGYAPSAVPWSRHLAMHESRHIGHINNFTGSVFRPFTWIFGQQAGGLFFGLYQNTFMYEGDAVVTETVLSEGGRGREAKFLSYYAAAFDNGDFRNRDRWIVGSYRHYTPDNYAYGYLLGSYIIYLTEDYGYYGKILETIRKRPYIPWVNNYAYKKITGKTKRELHDEAVRLYSETWEQAAAHRPPVTPRRMVAEAPRRYTEYSGGTMGHDGRLYYIKHSLHEPYTLIAMDTTGKERKIIPFSYNTSCLASNPEGSVLYWTETVSDERWSLRESSDIFSYDLKEKRKKRITKGGRFWNVALSDDGKYLAATEYAIDGKYFLVIMDTSCGKTVKRLPLPPRTRFTENAWRGEEIYSLGITDGGMGIWKISFSGEKISAGEENSVPDSSGFSVFLPVEPVNLAEIGVYDGMITYVSDRDGIDNLYGTDVHTGKTSYLLSTPYGMDSYIIDGETGKMYSSQLGTLGYLPYISDIDKSRPAGDTIYRNPITERITGIAMKQIPDSLFNIVPDSSSFRKKRYRKAGHLFNIHSWSPFYFDTDNLRSLSFDAINETGSLGAAVWSQNHLGTAEAMLGYFYKGGRHGGAFKFSYTGLYPVFELDVNFNSRSFIRNHIDFANMETSSAMAGSPRKDPSLQIALSAYVPFTFNYGGWSKGLVPQISAGFTNDRYKITVPLPFGTMTEEHSYLVTLTASLRYYQMRQTPVAAVYPEYGFGAEAGFIGAGNMRKYIGDRLYAYIYGYLPGIENQGIKLSALHVRDIQSRPLSLGGLSLAPRGLAGNAGTLFYPSCGTLATADYAAPVYLGDISIPGILYLKRAVLNPFFDIAFDHSGKAAGGNGTGKRIPARECFSAGADITFEVHIFNLPYSFTVGTRLAYNGGNALSSLPGTDRFYAGFLFGASFE</sequence>
<reference evidence="2" key="1">
    <citation type="submission" date="2020-10" db="EMBL/GenBank/DDBJ databases">
        <authorList>
            <person name="Gilroy R."/>
        </authorList>
    </citation>
    <scope>NUCLEOTIDE SEQUENCE</scope>
    <source>
        <strain evidence="2">10037</strain>
    </source>
</reference>
<dbReference type="InterPro" id="IPR011042">
    <property type="entry name" value="6-blade_b-propeller_TolB-like"/>
</dbReference>
<feature type="chain" id="PRO_5038833886" evidence="1">
    <location>
        <begin position="30"/>
        <end position="1012"/>
    </location>
</feature>
<evidence type="ECO:0000256" key="1">
    <source>
        <dbReference type="SAM" id="SignalP"/>
    </source>
</evidence>
<dbReference type="Gene3D" id="2.120.10.30">
    <property type="entry name" value="TolB, C-terminal domain"/>
    <property type="match status" value="1"/>
</dbReference>
<dbReference type="AlphaFoldDB" id="A0A9D9I5S3"/>
<feature type="signal peptide" evidence="1">
    <location>
        <begin position="1"/>
        <end position="29"/>
    </location>
</feature>
<reference evidence="2" key="2">
    <citation type="journal article" date="2021" name="PeerJ">
        <title>Extensive microbial diversity within the chicken gut microbiome revealed by metagenomics and culture.</title>
        <authorList>
            <person name="Gilroy R."/>
            <person name="Ravi A."/>
            <person name="Getino M."/>
            <person name="Pursley I."/>
            <person name="Horton D.L."/>
            <person name="Alikhan N.F."/>
            <person name="Baker D."/>
            <person name="Gharbi K."/>
            <person name="Hall N."/>
            <person name="Watson M."/>
            <person name="Adriaenssens E.M."/>
            <person name="Foster-Nyarko E."/>
            <person name="Jarju S."/>
            <person name="Secka A."/>
            <person name="Antonio M."/>
            <person name="Oren A."/>
            <person name="Chaudhuri R.R."/>
            <person name="La Ragione R."/>
            <person name="Hildebrand F."/>
            <person name="Pallen M.J."/>
        </authorList>
    </citation>
    <scope>NUCLEOTIDE SEQUENCE</scope>
    <source>
        <strain evidence="2">10037</strain>
    </source>
</reference>
<keyword evidence="1" id="KW-0732">Signal</keyword>
<dbReference type="EMBL" id="JADIME010000075">
    <property type="protein sequence ID" value="MBO8465703.1"/>
    <property type="molecule type" value="Genomic_DNA"/>
</dbReference>
<organism evidence="2 3">
    <name type="scientific">Candidatus Merdivivens pullistercoris</name>
    <dbReference type="NCBI Taxonomy" id="2840873"/>
    <lineage>
        <taxon>Bacteria</taxon>
        <taxon>Pseudomonadati</taxon>
        <taxon>Bacteroidota</taxon>
        <taxon>Bacteroidia</taxon>
        <taxon>Bacteroidales</taxon>
        <taxon>Muribaculaceae</taxon>
        <taxon>Muribaculaceae incertae sedis</taxon>
        <taxon>Candidatus Merdivivens</taxon>
    </lineage>
</organism>